<dbReference type="Proteomes" id="UP000184509">
    <property type="component" value="Unassembled WGS sequence"/>
</dbReference>
<name>A0A1M5GKU7_9BACE</name>
<dbReference type="PANTHER" id="PTHR36120">
    <property type="entry name" value="FUCOSE ISOMERASE"/>
    <property type="match status" value="1"/>
</dbReference>
<evidence type="ECO:0000256" key="2">
    <source>
        <dbReference type="ARBA" id="ARBA00023277"/>
    </source>
</evidence>
<evidence type="ECO:0000313" key="3">
    <source>
        <dbReference type="EMBL" id="SHG04132.1"/>
    </source>
</evidence>
<protein>
    <submittedName>
        <fullName evidence="3">L-fucose isomerase</fullName>
    </submittedName>
</protein>
<sequence length="412" mass="46348">MITVHLITFASALQNQMSIYKMHEVLLSELEKFYIIKIIDYKDLYTLTENDFKIVFIATGGIEKFVIRCFEFLPQPMILLTDGVQNSFSASLEISYWLQCKGLKSEILHGDIRNTVERIHIHYNNFEAQKALKGKRIGVIGTPSSWLIASGVDYLLSKQRWGVEYINIPIENVTKRYALIGEDEVGEQAAQIAGKALACREADPEDMINAMRIYKAIKEICEKEKLNAITLNCYKIITLLGTTGCLAMSLLNDEGILAGCEGDLQSIFTFMAIKAVTGRSAFMANPIRIDIKSNEIVMAHCSVSTKLTERYIIRNHFESSKGVSIQGILPTGDVTIVKCGGECLDEYYVTSGSLIENTNYLNVCRTQIRIKLDSPVDYFLRNPIGNHHMVVIGNYEKKLDAFFASNNCKRAE</sequence>
<dbReference type="SUPFAM" id="SSF53743">
    <property type="entry name" value="FucI/AraA N-terminal and middle domains"/>
    <property type="match status" value="1"/>
</dbReference>
<dbReference type="PANTHER" id="PTHR36120:SF2">
    <property type="entry name" value="FUCOSE ISOMERASE"/>
    <property type="match status" value="1"/>
</dbReference>
<dbReference type="STRING" id="1297750.SAMN05444405_12132"/>
<proteinExistence type="predicted"/>
<organism evidence="3 4">
    <name type="scientific">Bacteroides luti</name>
    <dbReference type="NCBI Taxonomy" id="1297750"/>
    <lineage>
        <taxon>Bacteria</taxon>
        <taxon>Pseudomonadati</taxon>
        <taxon>Bacteroidota</taxon>
        <taxon>Bacteroidia</taxon>
        <taxon>Bacteroidales</taxon>
        <taxon>Bacteroidaceae</taxon>
        <taxon>Bacteroides</taxon>
    </lineage>
</organism>
<keyword evidence="4" id="KW-1185">Reference proteome</keyword>
<dbReference type="InterPro" id="IPR009015">
    <property type="entry name" value="Fucose_isomerase_N/cen_sf"/>
</dbReference>
<accession>A0A1M5GKU7</accession>
<dbReference type="AlphaFoldDB" id="A0A1M5GKU7"/>
<reference evidence="3 4" key="1">
    <citation type="submission" date="2016-11" db="EMBL/GenBank/DDBJ databases">
        <authorList>
            <person name="Jaros S."/>
            <person name="Januszkiewicz K."/>
            <person name="Wedrychowicz H."/>
        </authorList>
    </citation>
    <scope>NUCLEOTIDE SEQUENCE [LARGE SCALE GENOMIC DNA]</scope>
    <source>
        <strain evidence="3 4">DSM 26991</strain>
    </source>
</reference>
<dbReference type="GO" id="GO:0016861">
    <property type="term" value="F:intramolecular oxidoreductase activity, interconverting aldoses and ketoses"/>
    <property type="evidence" value="ECO:0007669"/>
    <property type="project" value="InterPro"/>
</dbReference>
<keyword evidence="1 3" id="KW-0413">Isomerase</keyword>
<dbReference type="EMBL" id="FQTV01000021">
    <property type="protein sequence ID" value="SHG04132.1"/>
    <property type="molecule type" value="Genomic_DNA"/>
</dbReference>
<evidence type="ECO:0000313" key="4">
    <source>
        <dbReference type="Proteomes" id="UP000184509"/>
    </source>
</evidence>
<dbReference type="GO" id="GO:0005996">
    <property type="term" value="P:monosaccharide metabolic process"/>
    <property type="evidence" value="ECO:0007669"/>
    <property type="project" value="InterPro"/>
</dbReference>
<evidence type="ECO:0000256" key="1">
    <source>
        <dbReference type="ARBA" id="ARBA00023235"/>
    </source>
</evidence>
<dbReference type="GO" id="GO:0005737">
    <property type="term" value="C:cytoplasm"/>
    <property type="evidence" value="ECO:0007669"/>
    <property type="project" value="InterPro"/>
</dbReference>
<keyword evidence="2" id="KW-0119">Carbohydrate metabolism</keyword>
<gene>
    <name evidence="3" type="ORF">SAMN05444405_12132</name>
</gene>